<evidence type="ECO:0000259" key="1">
    <source>
        <dbReference type="Pfam" id="PF03235"/>
    </source>
</evidence>
<accession>A0A379ZQ70</accession>
<evidence type="ECO:0000313" key="3">
    <source>
        <dbReference type="Proteomes" id="UP000255061"/>
    </source>
</evidence>
<dbReference type="Pfam" id="PF03235">
    <property type="entry name" value="GmrSD_N"/>
    <property type="match status" value="1"/>
</dbReference>
<dbReference type="AlphaFoldDB" id="A0A379ZQ70"/>
<dbReference type="Proteomes" id="UP000255061">
    <property type="component" value="Unassembled WGS sequence"/>
</dbReference>
<dbReference type="PANTHER" id="PTHR39639">
    <property type="entry name" value="CHROMOSOME 16, WHOLE GENOME SHOTGUN SEQUENCE"/>
    <property type="match status" value="1"/>
</dbReference>
<dbReference type="PANTHER" id="PTHR39639:SF1">
    <property type="entry name" value="DUF262 DOMAIN-CONTAINING PROTEIN"/>
    <property type="match status" value="1"/>
</dbReference>
<name>A0A379ZQ70_9GAMM</name>
<reference evidence="2 3" key="1">
    <citation type="submission" date="2018-06" db="EMBL/GenBank/DDBJ databases">
        <authorList>
            <consortium name="Pathogen Informatics"/>
            <person name="Doyle S."/>
        </authorList>
    </citation>
    <scope>NUCLEOTIDE SEQUENCE [LARGE SCALE GENOMIC DNA]</scope>
    <source>
        <strain evidence="2 3">NCTC10736</strain>
    </source>
</reference>
<sequence length="385" mass="44002">MDTPTCSAGEEMIEMENTEFEAEDLGETEDQEETIEPFDPKKVDVSISTPNLGTLIARLKHDEIDLMPDFQRSGDLWSKQLQSRLIESILIRLPIPAFYFDALLDDKWQVVDGLQRLSAINNFVIQKTLHLTKLEFLTDYDGCTYDELPRALQRRIEEFQTSVYLIKPGTPLLMKYSLFNRINTGGLKLNPQEIRHAMSQSVNSGAASKFLRDVVCSDEFKCVVVNKNYRMAHEELALRHFSFVIFGTESYKSSLPKFLNLGMIELGNAERRYLLRLKNKFLASLKAADDIFGKDSFKKSLAMPEHKKVVNKPLFESVSVSLSLINEQERSELVNRKEEVIKAFTVLLNDNEFDMSISKSTANTDNVQTRFNMINDTVKNLLIGC</sequence>
<proteinExistence type="predicted"/>
<dbReference type="EMBL" id="UGYV01000001">
    <property type="protein sequence ID" value="SUI65679.1"/>
    <property type="molecule type" value="Genomic_DNA"/>
</dbReference>
<protein>
    <submittedName>
        <fullName evidence="2">Protein of uncharacterized function DUF262</fullName>
    </submittedName>
</protein>
<organism evidence="2 3">
    <name type="scientific">Shewanella morhuae</name>
    <dbReference type="NCBI Taxonomy" id="365591"/>
    <lineage>
        <taxon>Bacteria</taxon>
        <taxon>Pseudomonadati</taxon>
        <taxon>Pseudomonadota</taxon>
        <taxon>Gammaproteobacteria</taxon>
        <taxon>Alteromonadales</taxon>
        <taxon>Shewanellaceae</taxon>
        <taxon>Shewanella</taxon>
    </lineage>
</organism>
<dbReference type="InterPro" id="IPR004919">
    <property type="entry name" value="GmrSD_N"/>
</dbReference>
<feature type="domain" description="GmrSD restriction endonucleases N-terminal" evidence="1">
    <location>
        <begin position="64"/>
        <end position="197"/>
    </location>
</feature>
<evidence type="ECO:0000313" key="2">
    <source>
        <dbReference type="EMBL" id="SUI65679.1"/>
    </source>
</evidence>
<dbReference type="RefSeq" id="WP_115405540.1">
    <property type="nucleotide sequence ID" value="NZ_UGYV01000001.1"/>
</dbReference>
<gene>
    <name evidence="2" type="ORF">NCTC10736_00874</name>
</gene>